<dbReference type="EMBL" id="CP032707">
    <property type="protein sequence ID" value="AYG94219.1"/>
    <property type="molecule type" value="Genomic_DNA"/>
</dbReference>
<dbReference type="InterPro" id="IPR015942">
    <property type="entry name" value="Asp/Glu/hydantoin_racemase"/>
</dbReference>
<dbReference type="Pfam" id="PF01177">
    <property type="entry name" value="Asp_Glu_race"/>
    <property type="match status" value="1"/>
</dbReference>
<gene>
    <name evidence="3" type="ORF">D8I30_02725</name>
</gene>
<name>A0A494RFK6_9CAUL</name>
<dbReference type="Proteomes" id="UP000276984">
    <property type="component" value="Chromosome"/>
</dbReference>
<dbReference type="PANTHER" id="PTHR21198">
    <property type="entry name" value="GLUTAMATE RACEMASE"/>
    <property type="match status" value="1"/>
</dbReference>
<keyword evidence="4" id="KW-1185">Reference proteome</keyword>
<evidence type="ECO:0000256" key="1">
    <source>
        <dbReference type="ARBA" id="ARBA00007847"/>
    </source>
</evidence>
<dbReference type="RefSeq" id="WP_121481376.1">
    <property type="nucleotide sequence ID" value="NZ_CP032707.1"/>
</dbReference>
<proteinExistence type="inferred from homology"/>
<comment type="similarity">
    <text evidence="1">Belongs to the aspartate/glutamate racemases family.</text>
</comment>
<accession>A0A494RFK6</accession>
<dbReference type="InterPro" id="IPR001920">
    <property type="entry name" value="Asp/Glu_race"/>
</dbReference>
<dbReference type="AlphaFoldDB" id="A0A494RFK6"/>
<dbReference type="Gene3D" id="3.40.50.1860">
    <property type="match status" value="2"/>
</dbReference>
<keyword evidence="2 3" id="KW-0413">Isomerase</keyword>
<protein>
    <submittedName>
        <fullName evidence="3">Amino acid racemase</fullName>
        <ecNumber evidence="3">5.1.1.-</ecNumber>
    </submittedName>
</protein>
<dbReference type="EC" id="5.1.1.-" evidence="3"/>
<dbReference type="OrthoDB" id="9803739at2"/>
<dbReference type="InterPro" id="IPR004380">
    <property type="entry name" value="Asp_race"/>
</dbReference>
<reference evidence="3 4" key="1">
    <citation type="submission" date="2018-10" db="EMBL/GenBank/DDBJ databases">
        <title>Complete genome sequence of Brevundimonas naejangsanensis BRV3.</title>
        <authorList>
            <person name="Berrios L."/>
            <person name="Ely B."/>
        </authorList>
    </citation>
    <scope>NUCLEOTIDE SEQUENCE [LARGE SCALE GENOMIC DNA]</scope>
    <source>
        <strain evidence="3 4">BRV3</strain>
    </source>
</reference>
<dbReference type="NCBIfam" id="TIGR00035">
    <property type="entry name" value="asp_race"/>
    <property type="match status" value="1"/>
</dbReference>
<dbReference type="SUPFAM" id="SSF53681">
    <property type="entry name" value="Aspartate/glutamate racemase"/>
    <property type="match status" value="2"/>
</dbReference>
<sequence>MGRILGVLGGMGPAATLAFLTRVQALTPASRDEDHIRVIADINPQVPNRHTQPEAAGRTLGEMARALKTAGAEILAMPCNTAHAHAEAIRAAGLPFIDMVAETARAAGAAGARRIGVLATPGGEALYAAALAAEGLEMVAPSPADRERFMRVVFGVKAGDLGEGQRAAMREMAEALVAAGAEAVIGGCTEVPLLLAAEAVPVPLIDSAEVLARACVAACR</sequence>
<dbReference type="InterPro" id="IPR018187">
    <property type="entry name" value="Asp/Glu_racemase_AS_1"/>
</dbReference>
<dbReference type="PROSITE" id="PS00923">
    <property type="entry name" value="ASP_GLU_RACEMASE_1"/>
    <property type="match status" value="1"/>
</dbReference>
<dbReference type="GO" id="GO:0047661">
    <property type="term" value="F:amino-acid racemase activity"/>
    <property type="evidence" value="ECO:0007669"/>
    <property type="project" value="InterPro"/>
</dbReference>
<evidence type="ECO:0000256" key="2">
    <source>
        <dbReference type="ARBA" id="ARBA00023235"/>
    </source>
</evidence>
<organism evidence="3 4">
    <name type="scientific">Brevundimonas naejangsanensis</name>
    <dbReference type="NCBI Taxonomy" id="588932"/>
    <lineage>
        <taxon>Bacteria</taxon>
        <taxon>Pseudomonadati</taxon>
        <taxon>Pseudomonadota</taxon>
        <taxon>Alphaproteobacteria</taxon>
        <taxon>Caulobacterales</taxon>
        <taxon>Caulobacteraceae</taxon>
        <taxon>Brevundimonas</taxon>
    </lineage>
</organism>
<evidence type="ECO:0000313" key="4">
    <source>
        <dbReference type="Proteomes" id="UP000276984"/>
    </source>
</evidence>
<evidence type="ECO:0000313" key="3">
    <source>
        <dbReference type="EMBL" id="AYG94219.1"/>
    </source>
</evidence>
<dbReference type="PANTHER" id="PTHR21198:SF7">
    <property type="entry name" value="ASPARTATE-GLUTAMATE RACEMASE FAMILY"/>
    <property type="match status" value="1"/>
</dbReference>